<dbReference type="AlphaFoldDB" id="A0AAD6KXE3"/>
<accession>A0AAD6KXE3</accession>
<reference evidence="2 3" key="1">
    <citation type="journal article" date="2023" name="Int. J. Mol. Sci.">
        <title>De Novo Assembly and Annotation of 11 Diverse Shrub Willow (Salix) Genomes Reveals Novel Gene Organization in Sex-Linked Regions.</title>
        <authorList>
            <person name="Hyden B."/>
            <person name="Feng K."/>
            <person name="Yates T.B."/>
            <person name="Jawdy S."/>
            <person name="Cereghino C."/>
            <person name="Smart L.B."/>
            <person name="Muchero W."/>
        </authorList>
    </citation>
    <scope>NUCLEOTIDE SEQUENCE [LARGE SCALE GENOMIC DNA]</scope>
    <source>
        <tissue evidence="2">Shoot tip</tissue>
    </source>
</reference>
<feature type="compositionally biased region" description="Polar residues" evidence="1">
    <location>
        <begin position="1"/>
        <end position="13"/>
    </location>
</feature>
<organism evidence="2 3">
    <name type="scientific">Salix udensis</name>
    <dbReference type="NCBI Taxonomy" id="889485"/>
    <lineage>
        <taxon>Eukaryota</taxon>
        <taxon>Viridiplantae</taxon>
        <taxon>Streptophyta</taxon>
        <taxon>Embryophyta</taxon>
        <taxon>Tracheophyta</taxon>
        <taxon>Spermatophyta</taxon>
        <taxon>Magnoliopsida</taxon>
        <taxon>eudicotyledons</taxon>
        <taxon>Gunneridae</taxon>
        <taxon>Pentapetalae</taxon>
        <taxon>rosids</taxon>
        <taxon>fabids</taxon>
        <taxon>Malpighiales</taxon>
        <taxon>Salicaceae</taxon>
        <taxon>Saliceae</taxon>
        <taxon>Salix</taxon>
    </lineage>
</organism>
<dbReference type="Proteomes" id="UP001162972">
    <property type="component" value="Chromosome 10"/>
</dbReference>
<evidence type="ECO:0000313" key="2">
    <source>
        <dbReference type="EMBL" id="KAJ6431436.1"/>
    </source>
</evidence>
<dbReference type="EMBL" id="JAPFFJ010000003">
    <property type="protein sequence ID" value="KAJ6431436.1"/>
    <property type="molecule type" value="Genomic_DNA"/>
</dbReference>
<keyword evidence="3" id="KW-1185">Reference proteome</keyword>
<comment type="caution">
    <text evidence="2">The sequence shown here is derived from an EMBL/GenBank/DDBJ whole genome shotgun (WGS) entry which is preliminary data.</text>
</comment>
<evidence type="ECO:0000313" key="3">
    <source>
        <dbReference type="Proteomes" id="UP001162972"/>
    </source>
</evidence>
<evidence type="ECO:0000256" key="1">
    <source>
        <dbReference type="SAM" id="MobiDB-lite"/>
    </source>
</evidence>
<proteinExistence type="predicted"/>
<feature type="region of interest" description="Disordered" evidence="1">
    <location>
        <begin position="1"/>
        <end position="22"/>
    </location>
</feature>
<protein>
    <submittedName>
        <fullName evidence="2">Uncharacterized protein</fullName>
    </submittedName>
</protein>
<name>A0AAD6KXE3_9ROSI</name>
<sequence>MSQGQPRSPQAGGQDNPMRQDRPLKIWRRFQGFWRPEDADQCGKHRTWTGPEGWSSCYRAICCTAMSKLEKHWKLHHSNAAAIHAADQVRATGIIVIIPGGLAAGPAQSAALF</sequence>
<gene>
    <name evidence="2" type="ORF">OIU84_018837</name>
</gene>